<dbReference type="Proteomes" id="UP000662314">
    <property type="component" value="Unassembled WGS sequence"/>
</dbReference>
<gene>
    <name evidence="1" type="ORF">I8752_25570</name>
</gene>
<name>A0A8J7I5G8_9NOST</name>
<dbReference type="RefSeq" id="WP_214435036.1">
    <property type="nucleotide sequence ID" value="NZ_CAWPUQ010000155.1"/>
</dbReference>
<proteinExistence type="predicted"/>
<evidence type="ECO:0000313" key="1">
    <source>
        <dbReference type="EMBL" id="MBH8576300.1"/>
    </source>
</evidence>
<accession>A0A8J7I5G8</accession>
<dbReference type="EMBL" id="JAECZA010000228">
    <property type="protein sequence ID" value="MBH8576300.1"/>
    <property type="molecule type" value="Genomic_DNA"/>
</dbReference>
<dbReference type="AlphaFoldDB" id="A0A8J7I5G8"/>
<sequence>MFPTSKCRFKQAKPTNQSCHSKSFIRTLTDQSPSQVIIQIAQGSELGMVTQRDWDTEDFKLSKLLWQTTIAFYLSRLLPHNEPLVMFHLLFCLAYMWI</sequence>
<keyword evidence="2" id="KW-1185">Reference proteome</keyword>
<evidence type="ECO:0000313" key="2">
    <source>
        <dbReference type="Proteomes" id="UP000662314"/>
    </source>
</evidence>
<protein>
    <submittedName>
        <fullName evidence="1">Uncharacterized protein</fullName>
    </submittedName>
</protein>
<comment type="caution">
    <text evidence="1">The sequence shown here is derived from an EMBL/GenBank/DDBJ whole genome shotgun (WGS) entry which is preliminary data.</text>
</comment>
<organism evidence="1 2">
    <name type="scientific">Dendronalium phyllosphericum CENA369</name>
    <dbReference type="NCBI Taxonomy" id="1725256"/>
    <lineage>
        <taxon>Bacteria</taxon>
        <taxon>Bacillati</taxon>
        <taxon>Cyanobacteriota</taxon>
        <taxon>Cyanophyceae</taxon>
        <taxon>Nostocales</taxon>
        <taxon>Nostocaceae</taxon>
        <taxon>Dendronalium</taxon>
        <taxon>Dendronalium phyllosphericum</taxon>
    </lineage>
</organism>
<reference evidence="1 2" key="1">
    <citation type="journal article" date="2021" name="Int. J. Syst. Evol. Microbiol.">
        <title>Amazonocrinis nigriterrae gen. nov., sp. nov., Atlanticothrix silvestris gen. nov., sp. nov. and Dendronalium phyllosphericum gen. nov., sp. nov., nostocacean cyanobacteria from Brazilian environments.</title>
        <authorList>
            <person name="Alvarenga D.O."/>
            <person name="Andreote A.P.D."/>
            <person name="Branco L.H.Z."/>
            <person name="Delbaje E."/>
            <person name="Cruz R.B."/>
            <person name="Varani A.M."/>
            <person name="Fiore M.F."/>
        </authorList>
    </citation>
    <scope>NUCLEOTIDE SEQUENCE [LARGE SCALE GENOMIC DNA]</scope>
    <source>
        <strain evidence="1 2">CENA369</strain>
    </source>
</reference>